<evidence type="ECO:0000256" key="15">
    <source>
        <dbReference type="ARBA" id="ARBA00038144"/>
    </source>
</evidence>
<dbReference type="SUPFAM" id="SSF49265">
    <property type="entry name" value="Fibronectin type III"/>
    <property type="match status" value="1"/>
</dbReference>
<dbReference type="EMBL" id="JBFDAA010000003">
    <property type="protein sequence ID" value="KAL1138634.1"/>
    <property type="molecule type" value="Genomic_DNA"/>
</dbReference>
<reference evidence="22 23" key="1">
    <citation type="submission" date="2024-07" db="EMBL/GenBank/DDBJ databases">
        <title>Chromosome-level genome assembly of the water stick insect Ranatra chinensis (Heteroptera: Nepidae).</title>
        <authorList>
            <person name="Liu X."/>
        </authorList>
    </citation>
    <scope>NUCLEOTIDE SEQUENCE [LARGE SCALE GENOMIC DNA]</scope>
    <source>
        <strain evidence="22">Cailab_2021Rc</strain>
        <tissue evidence="22">Muscle</tissue>
    </source>
</reference>
<evidence type="ECO:0000259" key="21">
    <source>
        <dbReference type="PROSITE" id="PS50853"/>
    </source>
</evidence>
<feature type="domain" description="Fibronectin type-III" evidence="21">
    <location>
        <begin position="439"/>
        <end position="535"/>
    </location>
</feature>
<feature type="region of interest" description="Disordered" evidence="18">
    <location>
        <begin position="407"/>
        <end position="433"/>
    </location>
</feature>
<feature type="domain" description="Fibronectin type-III" evidence="21">
    <location>
        <begin position="545"/>
        <end position="639"/>
    </location>
</feature>
<protein>
    <recommendedName>
        <fullName evidence="17">Interference hedgehog</fullName>
    </recommendedName>
</protein>
<dbReference type="Pfam" id="PF00041">
    <property type="entry name" value="fn3"/>
    <property type="match status" value="2"/>
</dbReference>
<comment type="caution">
    <text evidence="22">The sequence shown here is derived from an EMBL/GenBank/DDBJ whole genome shotgun (WGS) entry which is preliminary data.</text>
</comment>
<comment type="similarity">
    <text evidence="15">Belongs to the immunoglobulin superfamily. IHOG family.</text>
</comment>
<dbReference type="InterPro" id="IPR003961">
    <property type="entry name" value="FN3_dom"/>
</dbReference>
<comment type="function">
    <text evidence="14">Mediates response to the active Hedgehog (Hh) protein signal in embryos, functioning upstream or at the level of patched (ptc).</text>
</comment>
<evidence type="ECO:0000256" key="18">
    <source>
        <dbReference type="SAM" id="MobiDB-lite"/>
    </source>
</evidence>
<keyword evidence="11" id="KW-1015">Disulfide bond</keyword>
<evidence type="ECO:0000256" key="6">
    <source>
        <dbReference type="ARBA" id="ARBA00022729"/>
    </source>
</evidence>
<dbReference type="PROSITE" id="PS50853">
    <property type="entry name" value="FN3"/>
    <property type="match status" value="2"/>
</dbReference>
<feature type="transmembrane region" description="Helical" evidence="19">
    <location>
        <begin position="667"/>
        <end position="692"/>
    </location>
</feature>
<evidence type="ECO:0000313" key="22">
    <source>
        <dbReference type="EMBL" id="KAL1138634.1"/>
    </source>
</evidence>
<evidence type="ECO:0000259" key="20">
    <source>
        <dbReference type="PROSITE" id="PS50835"/>
    </source>
</evidence>
<evidence type="ECO:0000256" key="3">
    <source>
        <dbReference type="ARBA" id="ARBA00022475"/>
    </source>
</evidence>
<dbReference type="GO" id="GO:0005886">
    <property type="term" value="C:plasma membrane"/>
    <property type="evidence" value="ECO:0007669"/>
    <property type="project" value="UniProtKB-SubCell"/>
</dbReference>
<dbReference type="InterPro" id="IPR036179">
    <property type="entry name" value="Ig-like_dom_sf"/>
</dbReference>
<keyword evidence="5 19" id="KW-0812">Transmembrane</keyword>
<evidence type="ECO:0000256" key="14">
    <source>
        <dbReference type="ARBA" id="ARBA00037573"/>
    </source>
</evidence>
<dbReference type="AlphaFoldDB" id="A0ABD0YTT4"/>
<name>A0ABD0YTT4_9HEMI</name>
<evidence type="ECO:0000256" key="10">
    <source>
        <dbReference type="ARBA" id="ARBA00023136"/>
    </source>
</evidence>
<dbReference type="SMART" id="SM00409">
    <property type="entry name" value="IG"/>
    <property type="match status" value="4"/>
</dbReference>
<keyword evidence="4" id="KW-0358">Heparin-binding</keyword>
<dbReference type="PANTHER" id="PTHR44170">
    <property type="entry name" value="PROTEIN SIDEKICK"/>
    <property type="match status" value="1"/>
</dbReference>
<evidence type="ECO:0000256" key="19">
    <source>
        <dbReference type="SAM" id="Phobius"/>
    </source>
</evidence>
<evidence type="ECO:0000256" key="13">
    <source>
        <dbReference type="ARBA" id="ARBA00023319"/>
    </source>
</evidence>
<dbReference type="Proteomes" id="UP001558652">
    <property type="component" value="Unassembled WGS sequence"/>
</dbReference>
<keyword evidence="12" id="KW-0325">Glycoprotein</keyword>
<evidence type="ECO:0000256" key="12">
    <source>
        <dbReference type="ARBA" id="ARBA00023180"/>
    </source>
</evidence>
<dbReference type="Pfam" id="PF13927">
    <property type="entry name" value="Ig_3"/>
    <property type="match status" value="4"/>
</dbReference>
<accession>A0ABD0YTT4</accession>
<evidence type="ECO:0000256" key="9">
    <source>
        <dbReference type="ARBA" id="ARBA00022989"/>
    </source>
</evidence>
<sequence length="815" mass="89747">ADLGLRFVRSPEPIVVPLGDEVVFECTLNIPAERVRWRHNGAYLNHEHSQPSKAASTSRHIVKFIDEKQEGDYQCVAWFGASALASIPAKLTMAKLQPFLYQPLKQYTVSIGNTVAINCPPPVSTPPAFIQYYHNDRALPVSTNILPTTGTLLITNVTSKDAGVYTCSATNYITGLIINSPLKVTLMVVPPGEKEPPKFLTPPQASYTIQAGQNVTLECSGVGTPPPNVTWRRVSGSLPKERVDWTTGALRLVDVKPSDQGQYVCELSNGVPPLAAHLITLSVQVPPVIIKGPNNSVVEEESDTELSCDVEGAPTPNITWLLNGDHVDNDSYISSKGNKLIISHIQKRHAGIYQCFATNPVGVAYSSAMLQVSPIQVTAHVGLDILPESEEPEFEVKFTDSSEMVNVMPSAGRGHGKKDHNRKNKGRRKDKKHKAVLIPPSKPNVTRLSDTSVMVRWNVPYNTGLPIEFFKVQYQDLDAKGRWMTSNEDIAPHIRSYEVDSLITNHHYKFRIAAVYSNGDNKLSRNSGRFFLQQGRGKYKTPLDPPHLTHSEALSPTSIQIHWEYWNTALAPVDGFYVYYRATTNAGDYTKATVEGESARSFEITHLAPDTAYDIKLQSFTVGRASDFSRILTHKTMKEPNATAAPVPEVIGMSGLDRIETSSHSQLYFVLGAVTSGLTLLLTLAVAICICYRRSIANDDQDGIEGCDKSRGVDTGLTIQQLEPVTMNVYVHNNKANGRAGNGFVPRAMNITNNPLADSEQDKNVMEMSYMTSQNNNCSSEGRSNIEEDLDIDALKCRGSWRGGPRVPRTGENYV</sequence>
<dbReference type="Gene3D" id="2.60.40.10">
    <property type="entry name" value="Immunoglobulins"/>
    <property type="match status" value="6"/>
</dbReference>
<dbReference type="SUPFAM" id="SSF48726">
    <property type="entry name" value="Immunoglobulin"/>
    <property type="match status" value="3"/>
</dbReference>
<dbReference type="InterPro" id="IPR036116">
    <property type="entry name" value="FN3_sf"/>
</dbReference>
<keyword evidence="13" id="KW-0393">Immunoglobulin domain</keyword>
<dbReference type="InterPro" id="IPR003598">
    <property type="entry name" value="Ig_sub2"/>
</dbReference>
<feature type="non-terminal residue" evidence="22">
    <location>
        <position position="1"/>
    </location>
</feature>
<dbReference type="SMART" id="SM00408">
    <property type="entry name" value="IGc2"/>
    <property type="match status" value="4"/>
</dbReference>
<evidence type="ECO:0000256" key="1">
    <source>
        <dbReference type="ARBA" id="ARBA00004236"/>
    </source>
</evidence>
<evidence type="ECO:0000313" key="23">
    <source>
        <dbReference type="Proteomes" id="UP001558652"/>
    </source>
</evidence>
<feature type="domain" description="Ig-like" evidence="20">
    <location>
        <begin position="287"/>
        <end position="373"/>
    </location>
</feature>
<evidence type="ECO:0000256" key="16">
    <source>
        <dbReference type="ARBA" id="ARBA00038530"/>
    </source>
</evidence>
<dbReference type="PROSITE" id="PS50835">
    <property type="entry name" value="IG_LIKE"/>
    <property type="match status" value="4"/>
</dbReference>
<comment type="subcellular location">
    <subcellularLocation>
        <location evidence="1">Cell membrane</location>
    </subcellularLocation>
    <subcellularLocation>
        <location evidence="2">Membrane</location>
        <topology evidence="2">Single-pass type I membrane protein</topology>
    </subcellularLocation>
</comment>
<keyword evidence="3" id="KW-1003">Cell membrane</keyword>
<feature type="domain" description="Ig-like" evidence="20">
    <location>
        <begin position="98"/>
        <end position="185"/>
    </location>
</feature>
<keyword evidence="10 19" id="KW-0472">Membrane</keyword>
<dbReference type="InterPro" id="IPR013783">
    <property type="entry name" value="Ig-like_fold"/>
</dbReference>
<dbReference type="FunFam" id="2.60.40.10:FF:000273">
    <property type="entry name" value="contactin-3 isoform X1"/>
    <property type="match status" value="1"/>
</dbReference>
<evidence type="ECO:0000256" key="4">
    <source>
        <dbReference type="ARBA" id="ARBA00022674"/>
    </source>
</evidence>
<evidence type="ECO:0000256" key="11">
    <source>
        <dbReference type="ARBA" id="ARBA00023157"/>
    </source>
</evidence>
<feature type="domain" description="Ig-like" evidence="20">
    <location>
        <begin position="197"/>
        <end position="282"/>
    </location>
</feature>
<dbReference type="PRINTS" id="PR01832">
    <property type="entry name" value="VEGFRECEPTOR"/>
</dbReference>
<dbReference type="InterPro" id="IPR007110">
    <property type="entry name" value="Ig-like_dom"/>
</dbReference>
<dbReference type="GO" id="GO:0008201">
    <property type="term" value="F:heparin binding"/>
    <property type="evidence" value="ECO:0007669"/>
    <property type="project" value="UniProtKB-KW"/>
</dbReference>
<keyword evidence="9 19" id="KW-1133">Transmembrane helix</keyword>
<evidence type="ECO:0000256" key="7">
    <source>
        <dbReference type="ARBA" id="ARBA00022737"/>
    </source>
</evidence>
<evidence type="ECO:0000256" key="5">
    <source>
        <dbReference type="ARBA" id="ARBA00022692"/>
    </source>
</evidence>
<dbReference type="CDD" id="cd00063">
    <property type="entry name" value="FN3"/>
    <property type="match status" value="2"/>
</dbReference>
<gene>
    <name evidence="22" type="ORF">AAG570_008697</name>
</gene>
<feature type="domain" description="Ig-like" evidence="20">
    <location>
        <begin position="5"/>
        <end position="92"/>
    </location>
</feature>
<comment type="subunit">
    <text evidence="16">Homodimer. Heterotetramer; 2 iHog chains bind 2 hh chains when facilitated by heparin, heparin is required to promote high-affinity interactions between hh and iHog.</text>
</comment>
<dbReference type="SMART" id="SM00060">
    <property type="entry name" value="FN3"/>
    <property type="match status" value="2"/>
</dbReference>
<evidence type="ECO:0000256" key="2">
    <source>
        <dbReference type="ARBA" id="ARBA00004479"/>
    </source>
</evidence>
<proteinExistence type="inferred from homology"/>
<keyword evidence="6" id="KW-0732">Signal</keyword>
<organism evidence="22 23">
    <name type="scientific">Ranatra chinensis</name>
    <dbReference type="NCBI Taxonomy" id="642074"/>
    <lineage>
        <taxon>Eukaryota</taxon>
        <taxon>Metazoa</taxon>
        <taxon>Ecdysozoa</taxon>
        <taxon>Arthropoda</taxon>
        <taxon>Hexapoda</taxon>
        <taxon>Insecta</taxon>
        <taxon>Pterygota</taxon>
        <taxon>Neoptera</taxon>
        <taxon>Paraneoptera</taxon>
        <taxon>Hemiptera</taxon>
        <taxon>Heteroptera</taxon>
        <taxon>Panheteroptera</taxon>
        <taxon>Nepomorpha</taxon>
        <taxon>Nepidae</taxon>
        <taxon>Ranatrinae</taxon>
        <taxon>Ranatra</taxon>
    </lineage>
</organism>
<dbReference type="GO" id="GO:0007155">
    <property type="term" value="P:cell adhesion"/>
    <property type="evidence" value="ECO:0007669"/>
    <property type="project" value="UniProtKB-ARBA"/>
</dbReference>
<keyword evidence="23" id="KW-1185">Reference proteome</keyword>
<feature type="compositionally biased region" description="Basic residues" evidence="18">
    <location>
        <begin position="414"/>
        <end position="433"/>
    </location>
</feature>
<keyword evidence="7" id="KW-0677">Repeat</keyword>
<dbReference type="PANTHER" id="PTHR44170:SF33">
    <property type="entry name" value="BROTHER OF IHOG, ISOFORM G-RELATED"/>
    <property type="match status" value="1"/>
</dbReference>
<keyword evidence="8" id="KW-0654">Proteoglycan</keyword>
<dbReference type="InterPro" id="IPR003599">
    <property type="entry name" value="Ig_sub"/>
</dbReference>
<evidence type="ECO:0000256" key="17">
    <source>
        <dbReference type="ARBA" id="ARBA00041099"/>
    </source>
</evidence>
<evidence type="ECO:0000256" key="8">
    <source>
        <dbReference type="ARBA" id="ARBA00022974"/>
    </source>
</evidence>